<dbReference type="Proteomes" id="UP000267821">
    <property type="component" value="Unassembled WGS sequence"/>
</dbReference>
<dbReference type="InParanoid" id="A0A3N4MAW6"/>
<name>A0A3N4MAW6_9PEZI</name>
<evidence type="ECO:0000313" key="2">
    <source>
        <dbReference type="Proteomes" id="UP000267821"/>
    </source>
</evidence>
<dbReference type="AlphaFoldDB" id="A0A3N4MAW6"/>
<evidence type="ECO:0000313" key="1">
    <source>
        <dbReference type="EMBL" id="RPB29331.1"/>
    </source>
</evidence>
<sequence>MPVIEITGLVLGAFPLAIEALKAYGNGIKTIKDIVRYRQVLDLFELEISVELFFFRETLEGLLEEDLPPDDIQQLMSEPGGELWKSLGVQASLEKWIRRGDGVTLFLQVAEHLDRTLREVAAKFAQVGCQCVIDPNVNIHCIYLFI</sequence>
<dbReference type="PANTHER" id="PTHR35186:SF4">
    <property type="entry name" value="PRION-INHIBITION AND PROPAGATION HELO DOMAIN-CONTAINING PROTEIN"/>
    <property type="match status" value="1"/>
</dbReference>
<dbReference type="PANTHER" id="PTHR35186">
    <property type="entry name" value="ANK_REP_REGION DOMAIN-CONTAINING PROTEIN"/>
    <property type="match status" value="1"/>
</dbReference>
<keyword evidence="2" id="KW-1185">Reference proteome</keyword>
<proteinExistence type="predicted"/>
<protein>
    <submittedName>
        <fullName evidence="1">Uncharacterized protein</fullName>
    </submittedName>
</protein>
<dbReference type="EMBL" id="ML121527">
    <property type="protein sequence ID" value="RPB29331.1"/>
    <property type="molecule type" value="Genomic_DNA"/>
</dbReference>
<reference evidence="1 2" key="1">
    <citation type="journal article" date="2018" name="Nat. Ecol. Evol.">
        <title>Pezizomycetes genomes reveal the molecular basis of ectomycorrhizal truffle lifestyle.</title>
        <authorList>
            <person name="Murat C."/>
            <person name="Payen T."/>
            <person name="Noel B."/>
            <person name="Kuo A."/>
            <person name="Morin E."/>
            <person name="Chen J."/>
            <person name="Kohler A."/>
            <person name="Krizsan K."/>
            <person name="Balestrini R."/>
            <person name="Da Silva C."/>
            <person name="Montanini B."/>
            <person name="Hainaut M."/>
            <person name="Levati E."/>
            <person name="Barry K.W."/>
            <person name="Belfiori B."/>
            <person name="Cichocki N."/>
            <person name="Clum A."/>
            <person name="Dockter R.B."/>
            <person name="Fauchery L."/>
            <person name="Guy J."/>
            <person name="Iotti M."/>
            <person name="Le Tacon F."/>
            <person name="Lindquist E.A."/>
            <person name="Lipzen A."/>
            <person name="Malagnac F."/>
            <person name="Mello A."/>
            <person name="Molinier V."/>
            <person name="Miyauchi S."/>
            <person name="Poulain J."/>
            <person name="Riccioni C."/>
            <person name="Rubini A."/>
            <person name="Sitrit Y."/>
            <person name="Splivallo R."/>
            <person name="Traeger S."/>
            <person name="Wang M."/>
            <person name="Zifcakova L."/>
            <person name="Wipf D."/>
            <person name="Zambonelli A."/>
            <person name="Paolocci F."/>
            <person name="Nowrousian M."/>
            <person name="Ottonello S."/>
            <person name="Baldrian P."/>
            <person name="Spatafora J.W."/>
            <person name="Henrissat B."/>
            <person name="Nagy L.G."/>
            <person name="Aury J.M."/>
            <person name="Wincker P."/>
            <person name="Grigoriev I.V."/>
            <person name="Bonfante P."/>
            <person name="Martin F.M."/>
        </authorList>
    </citation>
    <scope>NUCLEOTIDE SEQUENCE [LARGE SCALE GENOMIC DNA]</scope>
    <source>
        <strain evidence="1 2">ATCC MYA-4762</strain>
    </source>
</reference>
<dbReference type="STRING" id="1051890.A0A3N4MAW6"/>
<accession>A0A3N4MAW6</accession>
<organism evidence="1 2">
    <name type="scientific">Terfezia boudieri ATCC MYA-4762</name>
    <dbReference type="NCBI Taxonomy" id="1051890"/>
    <lineage>
        <taxon>Eukaryota</taxon>
        <taxon>Fungi</taxon>
        <taxon>Dikarya</taxon>
        <taxon>Ascomycota</taxon>
        <taxon>Pezizomycotina</taxon>
        <taxon>Pezizomycetes</taxon>
        <taxon>Pezizales</taxon>
        <taxon>Pezizaceae</taxon>
        <taxon>Terfezia</taxon>
    </lineage>
</organism>
<dbReference type="OrthoDB" id="5426000at2759"/>
<gene>
    <name evidence="1" type="ORF">L211DRAFT_4463</name>
</gene>